<accession>A0ABR7GQN9</accession>
<dbReference type="RefSeq" id="WP_186970668.1">
    <property type="nucleotide sequence ID" value="NZ_JACOPK010000012.1"/>
</dbReference>
<keyword evidence="2" id="KW-1003">Cell membrane</keyword>
<evidence type="ECO:0000313" key="10">
    <source>
        <dbReference type="Proteomes" id="UP000641741"/>
    </source>
</evidence>
<evidence type="ECO:0000256" key="6">
    <source>
        <dbReference type="ARBA" id="ARBA00022989"/>
    </source>
</evidence>
<dbReference type="PANTHER" id="PTHR30250">
    <property type="entry name" value="PST FAMILY PREDICTED COLANIC ACID TRANSPORTER"/>
    <property type="match status" value="1"/>
</dbReference>
<feature type="transmembrane region" description="Helical" evidence="8">
    <location>
        <begin position="76"/>
        <end position="101"/>
    </location>
</feature>
<feature type="transmembrane region" description="Helical" evidence="8">
    <location>
        <begin position="354"/>
        <end position="376"/>
    </location>
</feature>
<feature type="transmembrane region" description="Helical" evidence="8">
    <location>
        <begin position="137"/>
        <end position="156"/>
    </location>
</feature>
<dbReference type="Proteomes" id="UP000641741">
    <property type="component" value="Unassembled WGS sequence"/>
</dbReference>
<gene>
    <name evidence="9" type="ORF">H8S02_11760</name>
</gene>
<evidence type="ECO:0000256" key="1">
    <source>
        <dbReference type="ARBA" id="ARBA00004651"/>
    </source>
</evidence>
<dbReference type="PANTHER" id="PTHR30250:SF11">
    <property type="entry name" value="O-ANTIGEN TRANSPORTER-RELATED"/>
    <property type="match status" value="1"/>
</dbReference>
<feature type="transmembrane region" description="Helical" evidence="8">
    <location>
        <begin position="320"/>
        <end position="342"/>
    </location>
</feature>
<reference evidence="9 10" key="1">
    <citation type="submission" date="2020-08" db="EMBL/GenBank/DDBJ databases">
        <title>Genome public.</title>
        <authorList>
            <person name="Liu C."/>
            <person name="Sun Q."/>
        </authorList>
    </citation>
    <scope>NUCLEOTIDE SEQUENCE [LARGE SCALE GENOMIC DNA]</scope>
    <source>
        <strain evidence="9 10">M2</strain>
    </source>
</reference>
<feature type="transmembrane region" description="Helical" evidence="8">
    <location>
        <begin position="412"/>
        <end position="435"/>
    </location>
</feature>
<organism evidence="9 10">
    <name type="scientific">Agathobaculum hominis</name>
    <dbReference type="NCBI Taxonomy" id="2763014"/>
    <lineage>
        <taxon>Bacteria</taxon>
        <taxon>Bacillati</taxon>
        <taxon>Bacillota</taxon>
        <taxon>Clostridia</taxon>
        <taxon>Eubacteriales</taxon>
        <taxon>Butyricicoccaceae</taxon>
        <taxon>Agathobaculum</taxon>
    </lineage>
</organism>
<feature type="transmembrane region" description="Helical" evidence="8">
    <location>
        <begin position="168"/>
        <end position="193"/>
    </location>
</feature>
<evidence type="ECO:0000256" key="7">
    <source>
        <dbReference type="ARBA" id="ARBA00023136"/>
    </source>
</evidence>
<dbReference type="EMBL" id="JACOPK010000012">
    <property type="protein sequence ID" value="MBC5696603.1"/>
    <property type="molecule type" value="Genomic_DNA"/>
</dbReference>
<dbReference type="InterPro" id="IPR050833">
    <property type="entry name" value="Poly_Biosynth_Transport"/>
</dbReference>
<feature type="transmembrane region" description="Helical" evidence="8">
    <location>
        <begin position="248"/>
        <end position="269"/>
    </location>
</feature>
<feature type="transmembrane region" description="Helical" evidence="8">
    <location>
        <begin position="107"/>
        <end position="130"/>
    </location>
</feature>
<evidence type="ECO:0000256" key="2">
    <source>
        <dbReference type="ARBA" id="ARBA00022475"/>
    </source>
</evidence>
<feature type="transmembrane region" description="Helical" evidence="8">
    <location>
        <begin position="382"/>
        <end position="400"/>
    </location>
</feature>
<feature type="transmembrane region" description="Helical" evidence="8">
    <location>
        <begin position="441"/>
        <end position="462"/>
    </location>
</feature>
<evidence type="ECO:0000313" key="9">
    <source>
        <dbReference type="EMBL" id="MBC5696603.1"/>
    </source>
</evidence>
<keyword evidence="5" id="KW-0573">Peptidoglycan synthesis</keyword>
<name>A0ABR7GQN9_9FIRM</name>
<evidence type="ECO:0000256" key="5">
    <source>
        <dbReference type="ARBA" id="ARBA00022984"/>
    </source>
</evidence>
<feature type="transmembrane region" description="Helical" evidence="8">
    <location>
        <begin position="205"/>
        <end position="225"/>
    </location>
</feature>
<feature type="transmembrane region" description="Helical" evidence="8">
    <location>
        <begin position="290"/>
        <end position="314"/>
    </location>
</feature>
<evidence type="ECO:0000256" key="8">
    <source>
        <dbReference type="SAM" id="Phobius"/>
    </source>
</evidence>
<keyword evidence="3 8" id="KW-0812">Transmembrane</keyword>
<dbReference type="Pfam" id="PF03023">
    <property type="entry name" value="MurJ"/>
    <property type="match status" value="1"/>
</dbReference>
<evidence type="ECO:0000256" key="3">
    <source>
        <dbReference type="ARBA" id="ARBA00022692"/>
    </source>
</evidence>
<protein>
    <submittedName>
        <fullName evidence="9">Lipopolysaccharide biosynthesis protein</fullName>
    </submittedName>
</protein>
<keyword evidence="7 8" id="KW-0472">Membrane</keyword>
<proteinExistence type="predicted"/>
<comment type="subcellular location">
    <subcellularLocation>
        <location evidence="1">Cell membrane</location>
        <topology evidence="1">Multi-pass membrane protein</topology>
    </subcellularLocation>
</comment>
<feature type="transmembrane region" description="Helical" evidence="8">
    <location>
        <begin position="43"/>
        <end position="64"/>
    </location>
</feature>
<keyword evidence="4" id="KW-0133">Cell shape</keyword>
<sequence>MTRDAMMFLPAKVVEGLLVIACSSLYTHIFVEGAVTGFNLTNTTVQLIYLILAGWMANSATRYVGEEYRADSGRGLFSTVSTIYLGLCVIVAAGCGITAVVTGNTLYWGGALMFCSYTAFQVLNAALIQLGRVKASIFWSLTSASLKLAVAFALVGGKSNYPSAFPAIFANTIADGVAAVGAVFALGLPAIVRLRCFSRPLLSRFLKYGVPLMGVSISVALLNQIDKYLVVGFYGDVLYAYYSTNNSIASGLFTMISVGIMRGVYPAVLRAWRDGGKAAAKPLLDQGVRLYLLIAVPAVAGLTAVSLPMSRFLFAKGYEAGAPVIAYTALAMLFMGLTEYANKAYELEQATVHVLQNSAIAACIKVVSSIVLLKALGFTGGALGSIVAFASYFFITCVRVRSRFLFRVPTLSVVRIIVSAALCGAAAYGCTLLPLGNLLRLALACVVGAAVYAVCIIASGEGREEVQAVLRRIRK</sequence>
<keyword evidence="10" id="KW-1185">Reference proteome</keyword>
<keyword evidence="6 8" id="KW-1133">Transmembrane helix</keyword>
<comment type="caution">
    <text evidence="9">The sequence shown here is derived from an EMBL/GenBank/DDBJ whole genome shotgun (WGS) entry which is preliminary data.</text>
</comment>
<evidence type="ECO:0000256" key="4">
    <source>
        <dbReference type="ARBA" id="ARBA00022960"/>
    </source>
</evidence>
<feature type="transmembrane region" description="Helical" evidence="8">
    <location>
        <begin position="12"/>
        <end position="31"/>
    </location>
</feature>
<dbReference type="InterPro" id="IPR004268">
    <property type="entry name" value="MurJ"/>
</dbReference>